<proteinExistence type="predicted"/>
<comment type="caution">
    <text evidence="1">The sequence shown here is derived from an EMBL/GenBank/DDBJ whole genome shotgun (WGS) entry which is preliminary data.</text>
</comment>
<keyword evidence="2" id="KW-1185">Reference proteome</keyword>
<reference evidence="1 2" key="1">
    <citation type="submission" date="2018-07" db="EMBL/GenBank/DDBJ databases">
        <title>Genome analysis of Larkinella rosea.</title>
        <authorList>
            <person name="Zhou Z."/>
            <person name="Wang G."/>
        </authorList>
    </citation>
    <scope>NUCLEOTIDE SEQUENCE [LARGE SCALE GENOMIC DNA]</scope>
    <source>
        <strain evidence="2">zzj9</strain>
    </source>
</reference>
<organism evidence="1 2">
    <name type="scientific">Larkinella punicea</name>
    <dbReference type="NCBI Taxonomy" id="2315727"/>
    <lineage>
        <taxon>Bacteria</taxon>
        <taxon>Pseudomonadati</taxon>
        <taxon>Bacteroidota</taxon>
        <taxon>Cytophagia</taxon>
        <taxon>Cytophagales</taxon>
        <taxon>Spirosomataceae</taxon>
        <taxon>Larkinella</taxon>
    </lineage>
</organism>
<evidence type="ECO:0000313" key="2">
    <source>
        <dbReference type="Proteomes" id="UP000253383"/>
    </source>
</evidence>
<dbReference type="Pfam" id="PF13289">
    <property type="entry name" value="SIR2_2"/>
    <property type="match status" value="1"/>
</dbReference>
<name>A0A368JJP9_9BACT</name>
<evidence type="ECO:0000313" key="1">
    <source>
        <dbReference type="EMBL" id="RCR67515.1"/>
    </source>
</evidence>
<protein>
    <submittedName>
        <fullName evidence="1">SIR2 family protein</fullName>
    </submittedName>
</protein>
<dbReference type="Proteomes" id="UP000253383">
    <property type="component" value="Unassembled WGS sequence"/>
</dbReference>
<dbReference type="AlphaFoldDB" id="A0A368JJP9"/>
<dbReference type="OrthoDB" id="1688888at2"/>
<dbReference type="EMBL" id="QOWE01000018">
    <property type="protein sequence ID" value="RCR67515.1"/>
    <property type="molecule type" value="Genomic_DNA"/>
</dbReference>
<gene>
    <name evidence="1" type="ORF">DUE52_20620</name>
</gene>
<dbReference type="RefSeq" id="WP_114407947.1">
    <property type="nucleotide sequence ID" value="NZ_QOWE01000018.1"/>
</dbReference>
<accession>A0A368JJP9</accession>
<sequence>MAVLMKMGMLRFVLTTNFDRLIEDAAAMVYESTAKLHIASIDNNYQGLHYIQDQKTPALLKLHGDFHSLFMKNTVEELRQQDEKLRLAFKNACENYGFAFIGYSGRDNSIMKVIEESLEMTSTFPAGLFWFVRRGNSVAANVASILEKASTKGIPAYLVEIESFEECFSSILKFLPNVPEDAKKLLETSNRRLVHQPVANKGKQTPILRLNALEIKDYPSVARLIECDCGNTKEILEAVKEAKANLLCIRKQQGIVGFGDDREFDRVFPKNRKSIYTIEEKHFSFDDSSIKNLVTEALLNALTRKRPLRWMRKRSDYYIVLNPRQLNHPELLPLNTLTYTSYNKPVKHTTNGYVPNTHLLWVDALHVTITRKSSSIYLMLEPTIRVAKNADPELRFKSAAFVEYATPNWAIYTD</sequence>